<dbReference type="PRINTS" id="PR00039">
    <property type="entry name" value="HTHLYSR"/>
</dbReference>
<comment type="caution">
    <text evidence="6">The sequence shown here is derived from an EMBL/GenBank/DDBJ whole genome shotgun (WGS) entry which is preliminary data.</text>
</comment>
<keyword evidence="7" id="KW-1185">Reference proteome</keyword>
<dbReference type="PANTHER" id="PTHR30419">
    <property type="entry name" value="HTH-TYPE TRANSCRIPTIONAL REGULATOR YBHD"/>
    <property type="match status" value="1"/>
</dbReference>
<sequence>MNLRQLHYFARAVETRNLTKAAEMLSVAQPALGFQIKLLEEELGVPLLIRHSRGVSPTTPGNLLYDRALEILNYVENTRQEISAFGNGERESLILGLTNGTTALLGMDILKDVRKAIPHLQLSLVEEMSVLLIDALERNEIDVAIAYDVPDKPNLIRVPLMSEEVLFLQSAAEEHETDPMTFSEAVKHPLALANERDNIRQNVQETADRLGLSVEIVYEAQSITMLKQLVAEGGVATIMPYASAIDEITLGGLRMRRIFDPPIKRTLFLVTTSRRIPLSQEAAFLDFLGAAILRFSEALGPLAEPFPVLKQGLSQAYSTHT</sequence>
<feature type="domain" description="HTH lysR-type" evidence="5">
    <location>
        <begin position="1"/>
        <end position="58"/>
    </location>
</feature>
<dbReference type="Pfam" id="PF03466">
    <property type="entry name" value="LysR_substrate"/>
    <property type="match status" value="1"/>
</dbReference>
<accession>A0ABT3YC14</accession>
<proteinExistence type="inferred from homology"/>
<keyword evidence="3" id="KW-0238">DNA-binding</keyword>
<evidence type="ECO:0000256" key="3">
    <source>
        <dbReference type="ARBA" id="ARBA00023125"/>
    </source>
</evidence>
<keyword evidence="4" id="KW-0804">Transcription</keyword>
<dbReference type="Gene3D" id="1.10.10.10">
    <property type="entry name" value="Winged helix-like DNA-binding domain superfamily/Winged helix DNA-binding domain"/>
    <property type="match status" value="1"/>
</dbReference>
<dbReference type="SUPFAM" id="SSF53850">
    <property type="entry name" value="Periplasmic binding protein-like II"/>
    <property type="match status" value="1"/>
</dbReference>
<gene>
    <name evidence="6" type="ORF">OEG82_05210</name>
</gene>
<protein>
    <submittedName>
        <fullName evidence="6">LysR family transcriptional regulator</fullName>
    </submittedName>
</protein>
<dbReference type="PROSITE" id="PS50931">
    <property type="entry name" value="HTH_LYSR"/>
    <property type="match status" value="1"/>
</dbReference>
<keyword evidence="2" id="KW-0805">Transcription regulation</keyword>
<dbReference type="InterPro" id="IPR005119">
    <property type="entry name" value="LysR_subst-bd"/>
</dbReference>
<dbReference type="EMBL" id="JAOVZQ010000001">
    <property type="protein sequence ID" value="MCY0093421.1"/>
    <property type="molecule type" value="Genomic_DNA"/>
</dbReference>
<evidence type="ECO:0000259" key="5">
    <source>
        <dbReference type="PROSITE" id="PS50931"/>
    </source>
</evidence>
<dbReference type="InterPro" id="IPR036390">
    <property type="entry name" value="WH_DNA-bd_sf"/>
</dbReference>
<evidence type="ECO:0000256" key="4">
    <source>
        <dbReference type="ARBA" id="ARBA00023163"/>
    </source>
</evidence>
<comment type="similarity">
    <text evidence="1">Belongs to the LysR transcriptional regulatory family.</text>
</comment>
<reference evidence="6" key="1">
    <citation type="submission" date="2022-10" db="EMBL/GenBank/DDBJ databases">
        <title>Hoeflea sp. J2-29, isolated from marine algae.</title>
        <authorList>
            <person name="Kristyanto S."/>
            <person name="Kim J.M."/>
            <person name="Jeon C.O."/>
        </authorList>
    </citation>
    <scope>NUCLEOTIDE SEQUENCE</scope>
    <source>
        <strain evidence="6">J2-29</strain>
    </source>
</reference>
<evidence type="ECO:0000313" key="6">
    <source>
        <dbReference type="EMBL" id="MCY0093421.1"/>
    </source>
</evidence>
<evidence type="ECO:0000256" key="2">
    <source>
        <dbReference type="ARBA" id="ARBA00023015"/>
    </source>
</evidence>
<dbReference type="InterPro" id="IPR000847">
    <property type="entry name" value="LysR_HTH_N"/>
</dbReference>
<dbReference type="InterPro" id="IPR036388">
    <property type="entry name" value="WH-like_DNA-bd_sf"/>
</dbReference>
<dbReference type="Gene3D" id="3.40.190.290">
    <property type="match status" value="1"/>
</dbReference>
<dbReference type="SUPFAM" id="SSF46785">
    <property type="entry name" value="Winged helix' DNA-binding domain"/>
    <property type="match status" value="1"/>
</dbReference>
<dbReference type="RefSeq" id="WP_267611376.1">
    <property type="nucleotide sequence ID" value="NZ_JAOVZQ010000001.1"/>
</dbReference>
<evidence type="ECO:0000256" key="1">
    <source>
        <dbReference type="ARBA" id="ARBA00009437"/>
    </source>
</evidence>
<organism evidence="6 7">
    <name type="scientific">Hoeflea ulvae</name>
    <dbReference type="NCBI Taxonomy" id="2983764"/>
    <lineage>
        <taxon>Bacteria</taxon>
        <taxon>Pseudomonadati</taxon>
        <taxon>Pseudomonadota</taxon>
        <taxon>Alphaproteobacteria</taxon>
        <taxon>Hyphomicrobiales</taxon>
        <taxon>Rhizobiaceae</taxon>
        <taxon>Hoeflea</taxon>
    </lineage>
</organism>
<dbReference type="Pfam" id="PF00126">
    <property type="entry name" value="HTH_1"/>
    <property type="match status" value="1"/>
</dbReference>
<evidence type="ECO:0000313" key="7">
    <source>
        <dbReference type="Proteomes" id="UP001081283"/>
    </source>
</evidence>
<dbReference type="InterPro" id="IPR050950">
    <property type="entry name" value="HTH-type_LysR_regulators"/>
</dbReference>
<dbReference type="Proteomes" id="UP001081283">
    <property type="component" value="Unassembled WGS sequence"/>
</dbReference>
<name>A0ABT3YC14_9HYPH</name>